<keyword evidence="1" id="KW-0472">Membrane</keyword>
<evidence type="ECO:0000313" key="2">
    <source>
        <dbReference type="EMBL" id="SFP95651.1"/>
    </source>
</evidence>
<evidence type="ECO:0000313" key="3">
    <source>
        <dbReference type="Proteomes" id="UP000199136"/>
    </source>
</evidence>
<feature type="transmembrane region" description="Helical" evidence="1">
    <location>
        <begin position="138"/>
        <end position="160"/>
    </location>
</feature>
<dbReference type="AlphaFoldDB" id="A0A1I5UK15"/>
<keyword evidence="1" id="KW-1133">Transmembrane helix</keyword>
<evidence type="ECO:0000256" key="1">
    <source>
        <dbReference type="SAM" id="Phobius"/>
    </source>
</evidence>
<feature type="transmembrane region" description="Helical" evidence="1">
    <location>
        <begin position="196"/>
        <end position="218"/>
    </location>
</feature>
<keyword evidence="1" id="KW-0812">Transmembrane</keyword>
<name>A0A1I5UK15_9LACT</name>
<proteinExistence type="predicted"/>
<dbReference type="RefSeq" id="WP_092479003.1">
    <property type="nucleotide sequence ID" value="NZ_FOXW01000001.1"/>
</dbReference>
<feature type="transmembrane region" description="Helical" evidence="1">
    <location>
        <begin position="97"/>
        <end position="118"/>
    </location>
</feature>
<dbReference type="STRING" id="82801.SAMN04488506_0039"/>
<dbReference type="InterPro" id="IPR047928">
    <property type="entry name" value="Perm_prefix_1"/>
</dbReference>
<protein>
    <submittedName>
        <fullName evidence="2">Uncharacterized protein</fullName>
    </submittedName>
</protein>
<reference evidence="2 3" key="1">
    <citation type="submission" date="2016-10" db="EMBL/GenBank/DDBJ databases">
        <authorList>
            <person name="de Groot N.N."/>
        </authorList>
    </citation>
    <scope>NUCLEOTIDE SEQUENCE [LARGE SCALE GENOMIC DNA]</scope>
    <source>
        <strain evidence="2 3">DSM 20581</strain>
    </source>
</reference>
<accession>A0A1I5UK15</accession>
<dbReference type="EMBL" id="FOXW01000001">
    <property type="protein sequence ID" value="SFP95651.1"/>
    <property type="molecule type" value="Genomic_DNA"/>
</dbReference>
<sequence>MDTIRNYVESVFVNLPRTPEMQQLKEEMLRNMEEKYFELLDTGKSDNEAVGTVLAEFGNIDEIMEAYDLESQEEQDDDQIYFSREEADEFMQHRTKFAMGIAAGVFLCITAPAVLLLIQGLYQLFPAWQSVSSDTIDIFSVVPLLLMIAVAVGIFVNLGMKEDEYKLDYRAIKLENATRSYLQREKQEFQPRFAKAITLGVVMCILAPAVLLFSMLFLGEENGLSVVFLLSFIAVGVFLFVFYGILYSTYERLLAQGDYTPEKLKAEKASENVAGVVFPIAAGIYVLSGFLFDTWSTAWIIFPIVGILFAIFTAAYSSYLTMKQRGKK</sequence>
<feature type="transmembrane region" description="Helical" evidence="1">
    <location>
        <begin position="224"/>
        <end position="246"/>
    </location>
</feature>
<feature type="transmembrane region" description="Helical" evidence="1">
    <location>
        <begin position="273"/>
        <end position="292"/>
    </location>
</feature>
<dbReference type="NCBIfam" id="NF038403">
    <property type="entry name" value="perm_prefix_1"/>
    <property type="match status" value="1"/>
</dbReference>
<dbReference type="OrthoDB" id="9815852at2"/>
<gene>
    <name evidence="2" type="ORF">SAMN04488506_0039</name>
</gene>
<dbReference type="Proteomes" id="UP000199136">
    <property type="component" value="Unassembled WGS sequence"/>
</dbReference>
<organism evidence="2 3">
    <name type="scientific">Desemzia incerta</name>
    <dbReference type="NCBI Taxonomy" id="82801"/>
    <lineage>
        <taxon>Bacteria</taxon>
        <taxon>Bacillati</taxon>
        <taxon>Bacillota</taxon>
        <taxon>Bacilli</taxon>
        <taxon>Lactobacillales</taxon>
        <taxon>Carnobacteriaceae</taxon>
        <taxon>Desemzia</taxon>
    </lineage>
</organism>
<feature type="transmembrane region" description="Helical" evidence="1">
    <location>
        <begin position="298"/>
        <end position="319"/>
    </location>
</feature>
<keyword evidence="3" id="KW-1185">Reference proteome</keyword>